<protein>
    <recommendedName>
        <fullName evidence="1">Tip attachment protein J HDII-ins2 domain-containing protein</fullName>
    </recommendedName>
</protein>
<keyword evidence="3" id="KW-1185">Reference proteome</keyword>
<evidence type="ECO:0000259" key="1">
    <source>
        <dbReference type="Pfam" id="PF24801"/>
    </source>
</evidence>
<reference evidence="2 3" key="1">
    <citation type="submission" date="2020-10" db="EMBL/GenBank/DDBJ databases">
        <title>Genome sequences of Pseudomonas isolates.</title>
        <authorList>
            <person name="Wessels L."/>
            <person name="Reich F."/>
            <person name="Hammerl J."/>
        </authorList>
    </citation>
    <scope>NUCLEOTIDE SEQUENCE [LARGE SCALE GENOMIC DNA]</scope>
    <source>
        <strain evidence="2 3">20-MO00624-0</strain>
    </source>
</reference>
<dbReference type="NCBIfam" id="NF040662">
    <property type="entry name" value="attach_TipJ_rel"/>
    <property type="match status" value="1"/>
</dbReference>
<feature type="domain" description="Tip attachment protein J HDII-ins2" evidence="1">
    <location>
        <begin position="435"/>
        <end position="538"/>
    </location>
</feature>
<organism evidence="2 3">
    <name type="scientific">Pseudomonas luteola</name>
    <dbReference type="NCBI Taxonomy" id="47886"/>
    <lineage>
        <taxon>Bacteria</taxon>
        <taxon>Pseudomonadati</taxon>
        <taxon>Pseudomonadota</taxon>
        <taxon>Gammaproteobacteria</taxon>
        <taxon>Pseudomonadales</taxon>
        <taxon>Pseudomonadaceae</taxon>
        <taxon>Pseudomonas</taxon>
    </lineage>
</organism>
<dbReference type="EMBL" id="JADMCD010000009">
    <property type="protein sequence ID" value="MBF8642250.1"/>
    <property type="molecule type" value="Genomic_DNA"/>
</dbReference>
<accession>A0ABS0FPI8</accession>
<gene>
    <name evidence="2" type="ORF">IRZ65_16335</name>
</gene>
<dbReference type="RefSeq" id="WP_073450299.1">
    <property type="nucleotide sequence ID" value="NZ_FQYS01000009.1"/>
</dbReference>
<evidence type="ECO:0000313" key="2">
    <source>
        <dbReference type="EMBL" id="MBF8642250.1"/>
    </source>
</evidence>
<proteinExistence type="predicted"/>
<evidence type="ECO:0000313" key="3">
    <source>
        <dbReference type="Proteomes" id="UP000626180"/>
    </source>
</evidence>
<comment type="caution">
    <text evidence="2">The sequence shown here is derived from an EMBL/GenBank/DDBJ whole genome shotgun (WGS) entry which is preliminary data.</text>
</comment>
<dbReference type="Pfam" id="PF24801">
    <property type="entry name" value="FNIII-A_GpJ"/>
    <property type="match status" value="1"/>
</dbReference>
<sequence length="905" mass="99783">MIEIYNKLEAHPLESYRTEGCMTLEEWLLANVEGYEPRSVAPITIAVNGMRVAPKNWATAKFCPNDAVRIYIEPKGDAMKIIGTPGPLAKLFGLGNPFDIKTPTQRTQQTGKDLNLASVKGNQAALNDIIPEIAGRRKRYPDYLLPARRYFGAPREQWIDMLLCVGKGKYQIPANKVLIGDTPIISLGSDVYYSIYQPGSDLAGEEVARWWHSAAEVGSTSSGTAGLALTATVALDTTMDVMPLQFDTYLITAPSAAGWFPQGWSAGLIARIDVPQAWNFTSSSITGAGLERLAPFEGMKIEITGANAGNYVVASVETDIAGDIESITLEYDGGTPVTGLQTGTLYACIGYRGLRYRVTAVADDSVDSDETDDSSLWHGPSSITVDRLTDTGATDEEWPGFDVIQSNEATIVLDTSTTEGSWAGPFAACPEGEVTNTIEVDLFFPQGLVNFNSKKGTRGPLSCTVEVQYRDQATAGAWTTVSYTFTASTPDQLGYTRRISLPRSFRPEVRVRRIGAQSNASDRYDAVQWYGLRSLLDAPSSYANVTVLAIRMRGGDRLASQSENQVSVEATRVLPVRNGGRWDIETPTRDIVPWVAHIARSIGYTDEDLDWDELDRLNEIWTARGDYYDQVLDSSSTVKSCLAEALQAGFAELTIDHGLIRPVRDEPRTTFEHMYTPQNMTEGLSRQFTALKPDDYDGVDVEYTDEKTWQIETIECRLDGDAGTRVDKLKLEGVTNATRAWRIGMRQRLSTKYRRWTYSFGTELDALNSRYLSYCAVADDVPGYGQSSILMGIQDLGGSLLLESSEPLIWGEGSHVVAIRRPDGTLSGPWPATKIDDYRLTIPELDFEPDISWTIEPPHMLFGTSARWSYPVLISSISPSGTESVSVEAMNYDDRVYTYDNASPR</sequence>
<name>A0ABS0FPI8_PSELU</name>
<dbReference type="Proteomes" id="UP000626180">
    <property type="component" value="Unassembled WGS sequence"/>
</dbReference>
<dbReference type="InterPro" id="IPR055385">
    <property type="entry name" value="GpJ_HDII-ins2"/>
</dbReference>